<dbReference type="InterPro" id="IPR029057">
    <property type="entry name" value="PRTase-like"/>
</dbReference>
<keyword evidence="6" id="KW-0067">ATP-binding</keyword>
<reference evidence="11" key="1">
    <citation type="submission" date="2022-10" db="EMBL/GenBank/DDBJ databases">
        <title>Host association and intracellularity evolved multiple times independently in the Rickettsiales.</title>
        <authorList>
            <person name="Castelli M."/>
            <person name="Nardi T."/>
            <person name="Gammuto L."/>
            <person name="Bellinzona G."/>
            <person name="Sabaneyeva E."/>
            <person name="Potekhin A."/>
            <person name="Serra V."/>
            <person name="Petroni G."/>
            <person name="Sassera D."/>
        </authorList>
    </citation>
    <scope>NUCLEOTIDE SEQUENCE [LARGE SCALE GENOMIC DNA]</scope>
    <source>
        <strain evidence="11">US_Bl 11III1</strain>
    </source>
</reference>
<dbReference type="EC" id="2.7.6.1" evidence="1"/>
<evidence type="ECO:0000256" key="6">
    <source>
        <dbReference type="ARBA" id="ARBA00022840"/>
    </source>
</evidence>
<comment type="catalytic activity">
    <reaction evidence="7">
        <text>D-ribose 5-phosphate + ATP = 5-phospho-alpha-D-ribose 1-diphosphate + AMP + H(+)</text>
        <dbReference type="Rhea" id="RHEA:15609"/>
        <dbReference type="ChEBI" id="CHEBI:15378"/>
        <dbReference type="ChEBI" id="CHEBI:30616"/>
        <dbReference type="ChEBI" id="CHEBI:58017"/>
        <dbReference type="ChEBI" id="CHEBI:78346"/>
        <dbReference type="ChEBI" id="CHEBI:456215"/>
        <dbReference type="EC" id="2.7.6.1"/>
    </reaction>
</comment>
<name>A0ABZ0URU8_9RICK</name>
<feature type="domain" description="Ribose-phosphate pyrophosphokinase N-terminal" evidence="10">
    <location>
        <begin position="4"/>
        <end position="121"/>
    </location>
</feature>
<evidence type="ECO:0000259" key="10">
    <source>
        <dbReference type="Pfam" id="PF13793"/>
    </source>
</evidence>
<evidence type="ECO:0000256" key="1">
    <source>
        <dbReference type="ARBA" id="ARBA00013247"/>
    </source>
</evidence>
<dbReference type="PANTHER" id="PTHR10210:SF32">
    <property type="entry name" value="RIBOSE-PHOSPHATE PYROPHOSPHOKINASE 2"/>
    <property type="match status" value="1"/>
</dbReference>
<evidence type="ECO:0000256" key="7">
    <source>
        <dbReference type="ARBA" id="ARBA00049535"/>
    </source>
</evidence>
<dbReference type="RefSeq" id="WP_323721860.1">
    <property type="nucleotide sequence ID" value="NZ_CP110343.1"/>
</dbReference>
<keyword evidence="2" id="KW-0808">Transferase</keyword>
<dbReference type="PANTHER" id="PTHR10210">
    <property type="entry name" value="RIBOSE-PHOSPHATE DIPHOSPHOKINASE FAMILY MEMBER"/>
    <property type="match status" value="1"/>
</dbReference>
<dbReference type="InterPro" id="IPR005946">
    <property type="entry name" value="Rib-P_diPkinase"/>
</dbReference>
<dbReference type="NCBIfam" id="TIGR01251">
    <property type="entry name" value="ribP_PPkin"/>
    <property type="match status" value="1"/>
</dbReference>
<dbReference type="SUPFAM" id="SSF53271">
    <property type="entry name" value="PRTase-like"/>
    <property type="match status" value="2"/>
</dbReference>
<dbReference type="Pfam" id="PF13793">
    <property type="entry name" value="Pribosyltran_N"/>
    <property type="match status" value="1"/>
</dbReference>
<evidence type="ECO:0000313" key="11">
    <source>
        <dbReference type="EMBL" id="WPX97878.1"/>
    </source>
</evidence>
<organism evidence="11 12">
    <name type="scientific">Candidatus Fokinia crypta</name>
    <dbReference type="NCBI Taxonomy" id="1920990"/>
    <lineage>
        <taxon>Bacteria</taxon>
        <taxon>Pseudomonadati</taxon>
        <taxon>Pseudomonadota</taxon>
        <taxon>Alphaproteobacteria</taxon>
        <taxon>Rickettsiales</taxon>
        <taxon>Candidatus Midichloriaceae</taxon>
        <taxon>Candidatus Fokinia</taxon>
    </lineage>
</organism>
<keyword evidence="12" id="KW-1185">Reference proteome</keyword>
<gene>
    <name evidence="11" type="ORF">Fokcrypt_00401</name>
</gene>
<keyword evidence="5" id="KW-0418">Kinase</keyword>
<proteinExistence type="inferred from homology"/>
<keyword evidence="3 8" id="KW-0545">Nucleotide biosynthesis</keyword>
<sequence length="300" mass="33555">MTKLKIIAGTNSQKLAQKIALHQNAEYIQATVQRFPDGELSVQLHTQLYNSKAIIVHSIHQHVNDNVMELLLLANATQNVGASKIIAVTPYLAYCRQDKQDYQNQTIPSINAIAKIIKASGIECLLAIDIHSKSAKEAFDIEFHNINTTNLFASCSNDIDNPLLISPDSGGAKRCQEIAKLLHCEHIVMNKKRNIGTFLKQSDKMIISGRNCIIIDDIIDTGWTITNVANILMKYKAKTIRAMVTHAVLSQNTFFALHKTATMHEITTTSTITHMKLPKYFRVLDISTIISKKILEIINH</sequence>
<evidence type="ECO:0000256" key="2">
    <source>
        <dbReference type="ARBA" id="ARBA00022679"/>
    </source>
</evidence>
<accession>A0ABZ0URU8</accession>
<protein>
    <recommendedName>
        <fullName evidence="1">ribose-phosphate diphosphokinase</fullName>
        <ecNumber evidence="1">2.7.6.1</ecNumber>
    </recommendedName>
</protein>
<dbReference type="Proteomes" id="UP001325140">
    <property type="component" value="Chromosome"/>
</dbReference>
<dbReference type="EMBL" id="CP110343">
    <property type="protein sequence ID" value="WPX97878.1"/>
    <property type="molecule type" value="Genomic_DNA"/>
</dbReference>
<dbReference type="SMART" id="SM01400">
    <property type="entry name" value="Pribosyltran_N"/>
    <property type="match status" value="1"/>
</dbReference>
<dbReference type="InterPro" id="IPR000836">
    <property type="entry name" value="PRTase_dom"/>
</dbReference>
<evidence type="ECO:0000259" key="9">
    <source>
        <dbReference type="Pfam" id="PF00156"/>
    </source>
</evidence>
<evidence type="ECO:0000256" key="5">
    <source>
        <dbReference type="ARBA" id="ARBA00022777"/>
    </source>
</evidence>
<evidence type="ECO:0000313" key="12">
    <source>
        <dbReference type="Proteomes" id="UP001325140"/>
    </source>
</evidence>
<evidence type="ECO:0000256" key="3">
    <source>
        <dbReference type="ARBA" id="ARBA00022727"/>
    </source>
</evidence>
<dbReference type="CDD" id="cd06223">
    <property type="entry name" value="PRTases_typeI"/>
    <property type="match status" value="1"/>
</dbReference>
<comment type="similarity">
    <text evidence="8">Belongs to the ribose-phosphate pyrophosphokinase family.</text>
</comment>
<evidence type="ECO:0000256" key="4">
    <source>
        <dbReference type="ARBA" id="ARBA00022741"/>
    </source>
</evidence>
<keyword evidence="4" id="KW-0547">Nucleotide-binding</keyword>
<dbReference type="InterPro" id="IPR029099">
    <property type="entry name" value="Pribosyltran_N"/>
</dbReference>
<dbReference type="Gene3D" id="3.40.50.2020">
    <property type="match status" value="2"/>
</dbReference>
<feature type="domain" description="Phosphoribosyltransferase" evidence="9">
    <location>
        <begin position="149"/>
        <end position="250"/>
    </location>
</feature>
<evidence type="ECO:0000256" key="8">
    <source>
        <dbReference type="RuleBase" id="RU004324"/>
    </source>
</evidence>
<dbReference type="Pfam" id="PF00156">
    <property type="entry name" value="Pribosyltran"/>
    <property type="match status" value="1"/>
</dbReference>